<evidence type="ECO:0000313" key="5">
    <source>
        <dbReference type="Proteomes" id="UP000310189"/>
    </source>
</evidence>
<accession>A0A4T0FYI7</accession>
<dbReference type="AlphaFoldDB" id="A0A4T0FYI7"/>
<dbReference type="Proteomes" id="UP000310189">
    <property type="component" value="Unassembled WGS sequence"/>
</dbReference>
<evidence type="ECO:0000256" key="1">
    <source>
        <dbReference type="ARBA" id="ARBA00006781"/>
    </source>
</evidence>
<evidence type="ECO:0000313" key="4">
    <source>
        <dbReference type="EMBL" id="TIA92126.1"/>
    </source>
</evidence>
<feature type="region of interest" description="Disordered" evidence="3">
    <location>
        <begin position="1"/>
        <end position="20"/>
    </location>
</feature>
<keyword evidence="2" id="KW-0539">Nucleus</keyword>
<sequence>MSLQQPLKGTTKRKNVEEDEEDKEIVNVDFDFFNIDEIDYHAIKHLLVQLFHSDAEHLELHTLTDLILQQNHIGSTIKVDGKESDPYAFLTAIGINKNKENSAVEKMSNYLLNRAKSSSNQTLHSTLSQLLSDSSSNIALLLGERLVNMPVVLIPHMLRFLLEELETASQEDSTYKYTHFLIPTRTYIEQDNDVDMDDEAPAKKKRGGGSSKLQTFHPEDDMTQDFTDLVADYQYQHVVTREQDAFGADVRGRLILIEAKTFKDQVLPRMIQVTTEAAGL</sequence>
<dbReference type="GO" id="GO:0005634">
    <property type="term" value="C:nucleus"/>
    <property type="evidence" value="ECO:0007669"/>
    <property type="project" value="UniProtKB-SubCell"/>
</dbReference>
<evidence type="ECO:0000256" key="2">
    <source>
        <dbReference type="PIRNR" id="PIRNR028983"/>
    </source>
</evidence>
<keyword evidence="2" id="KW-0813">Transport</keyword>
<dbReference type="GO" id="GO:0015031">
    <property type="term" value="P:protein transport"/>
    <property type="evidence" value="ECO:0007669"/>
    <property type="project" value="UniProtKB-KW"/>
</dbReference>
<dbReference type="Pfam" id="PF13862">
    <property type="entry name" value="BCCIP"/>
    <property type="match status" value="1"/>
</dbReference>
<gene>
    <name evidence="4" type="ORF">E3P99_00729</name>
</gene>
<keyword evidence="2" id="KW-0653">Protein transport</keyword>
<organism evidence="4 5">
    <name type="scientific">Wallemia hederae</name>
    <dbReference type="NCBI Taxonomy" id="1540922"/>
    <lineage>
        <taxon>Eukaryota</taxon>
        <taxon>Fungi</taxon>
        <taxon>Dikarya</taxon>
        <taxon>Basidiomycota</taxon>
        <taxon>Wallemiomycotina</taxon>
        <taxon>Wallemiomycetes</taxon>
        <taxon>Wallemiales</taxon>
        <taxon>Wallemiaceae</taxon>
        <taxon>Wallemia</taxon>
    </lineage>
</organism>
<dbReference type="EMBL" id="SPNW01000008">
    <property type="protein sequence ID" value="TIA92126.1"/>
    <property type="molecule type" value="Genomic_DNA"/>
</dbReference>
<comment type="caution">
    <text evidence="4">The sequence shown here is derived from an EMBL/GenBank/DDBJ whole genome shotgun (WGS) entry which is preliminary data.</text>
</comment>
<dbReference type="OrthoDB" id="27543at2759"/>
<comment type="function">
    <text evidence="2">Involved in nuclear export, actin cytoskeleton organization and vesicular transport.</text>
</comment>
<comment type="subcellular location">
    <subcellularLocation>
        <location evidence="2">Nucleus</location>
    </subcellularLocation>
</comment>
<feature type="region of interest" description="Disordered" evidence="3">
    <location>
        <begin position="192"/>
        <end position="218"/>
    </location>
</feature>
<protein>
    <recommendedName>
        <fullName evidence="2">Protein BCP1</fullName>
    </recommendedName>
</protein>
<dbReference type="PIRSF" id="PIRSF028983">
    <property type="entry name" value="BCP1"/>
    <property type="match status" value="1"/>
</dbReference>
<reference evidence="4 5" key="1">
    <citation type="submission" date="2019-03" db="EMBL/GenBank/DDBJ databases">
        <title>Sequencing 23 genomes of Wallemia ichthyophaga.</title>
        <authorList>
            <person name="Gostincar C."/>
        </authorList>
    </citation>
    <scope>NUCLEOTIDE SEQUENCE [LARGE SCALE GENOMIC DNA]</scope>
    <source>
        <strain evidence="4 5">EXF-5753</strain>
    </source>
</reference>
<dbReference type="InterPro" id="IPR025602">
    <property type="entry name" value="BCP1_family"/>
</dbReference>
<dbReference type="PANTHER" id="PTHR13261:SF0">
    <property type="entry name" value="BRCA2 AND CDKN1A-INTERACTING PROTEIN"/>
    <property type="match status" value="1"/>
</dbReference>
<proteinExistence type="inferred from homology"/>
<keyword evidence="5" id="KW-1185">Reference proteome</keyword>
<dbReference type="PANTHER" id="PTHR13261">
    <property type="entry name" value="BRCA2 AND CDKN1A INTERACTING PROTEIN"/>
    <property type="match status" value="1"/>
</dbReference>
<comment type="similarity">
    <text evidence="1 2">Belongs to the BCP1 family.</text>
</comment>
<evidence type="ECO:0000256" key="3">
    <source>
        <dbReference type="SAM" id="MobiDB-lite"/>
    </source>
</evidence>
<name>A0A4T0FYI7_9BASI</name>